<dbReference type="Pfam" id="PF00041">
    <property type="entry name" value="fn3"/>
    <property type="match status" value="1"/>
</dbReference>
<proteinExistence type="predicted"/>
<dbReference type="EMBL" id="JAUJEB010000001">
    <property type="protein sequence ID" value="MDN5210456.1"/>
    <property type="molecule type" value="Genomic_DNA"/>
</dbReference>
<dbReference type="SMART" id="SM00060">
    <property type="entry name" value="FN3"/>
    <property type="match status" value="3"/>
</dbReference>
<dbReference type="InterPro" id="IPR050964">
    <property type="entry name" value="Striated_Muscle_Regulatory"/>
</dbReference>
<evidence type="ECO:0000256" key="1">
    <source>
        <dbReference type="ARBA" id="ARBA00022737"/>
    </source>
</evidence>
<gene>
    <name evidence="3" type="ORF">QQ020_00305</name>
</gene>
<evidence type="ECO:0000313" key="4">
    <source>
        <dbReference type="Proteomes" id="UP001172083"/>
    </source>
</evidence>
<dbReference type="PANTHER" id="PTHR13817">
    <property type="entry name" value="TITIN"/>
    <property type="match status" value="1"/>
</dbReference>
<dbReference type="InterPro" id="IPR008979">
    <property type="entry name" value="Galactose-bd-like_sf"/>
</dbReference>
<dbReference type="Pfam" id="PF13585">
    <property type="entry name" value="CHU_C"/>
    <property type="match status" value="1"/>
</dbReference>
<accession>A0ABT8L1U1</accession>
<organism evidence="3 4">
    <name type="scientific">Agaribacillus aureus</name>
    <dbReference type="NCBI Taxonomy" id="3051825"/>
    <lineage>
        <taxon>Bacteria</taxon>
        <taxon>Pseudomonadati</taxon>
        <taxon>Bacteroidota</taxon>
        <taxon>Cytophagia</taxon>
        <taxon>Cytophagales</taxon>
        <taxon>Splendidivirgaceae</taxon>
        <taxon>Agaribacillus</taxon>
    </lineage>
</organism>
<dbReference type="InterPro" id="IPR036116">
    <property type="entry name" value="FN3_sf"/>
</dbReference>
<dbReference type="InterPro" id="IPR000421">
    <property type="entry name" value="FA58C"/>
</dbReference>
<dbReference type="InterPro" id="IPR026341">
    <property type="entry name" value="T9SS_type_B"/>
</dbReference>
<sequence>MKISIYIKSVGLCVAFLFVGAAHAFAQDITATGGTLTVLEENGGGSGAAEGSAKVIDNDIQTKFLSDFAGNNLQWIQFQLNTPAIVGIYTLTSGNDAPERDPKDWTFEGSHNGTDWTVLDTRSNMQLGGRFNTTSYDIENDVAFEYYRLKISALNGSGTFQLGEWRLLAASAPDAPTGLNALSTAGNEVILTWEDQSNLEGGFQLERSADNVTFQQIAELPANTVSYYESDLSQATTYYYRIRSYNSFGSSDFAPVAEISTLDYSGAPWDITDDGGTLTVSKENDNVNEDSPKFIDNNVNTKFLVGNTATLWTQYESTSSKNLVTKYSITSANDADSRDPKDWTFEGSDDGASWIVLDTRANEDFPSRFQERTFSFQNTNTYKFFRLNMTANNGSDAYQMAEWQIFGIPVDAPAVPTDLTVDNVTKNSISLSWNDIANNESGYELWRSTDGNTYEIIDTFEANTNQFTDDNLRVLTTYYYMVRAISSSGNSLFSLVANATTIYDENLPLPAESLGASTLSETAVELTWTDRAANESGYDIERSLDGEQFTIVASVGENSTAYTDDELKLATLYYYRVRPFNEYSIGSDQEVPYTAVVQAITLGTNQPPTMMELSDRSSCNYSDAYTITLDALTPGPEADQKLSLSITTDNGSLFSELSVSEVEDGVGNITYKLNEGIIGDANVTVTVRDDGGTLNGGVDSFSRSFMITAYELDVEVSTNYPEEKVIRGDFIELTVEGAGNYSYVWQEGPGILSDLKEETITIKPNQNYIYIVNASTAEGCTRDAGYTVQMDGSPYLIEANNILTPNGDTKNDTWVVWNINTYPGNEVKVYDPQGRVVLDRQNYDNSWDGTYKGSLLSPGTYFYIINLGSGIPKEKGTLTILHY</sequence>
<dbReference type="PANTHER" id="PTHR13817:SF166">
    <property type="entry name" value="NEURONAL IGCAM-RELATED"/>
    <property type="match status" value="1"/>
</dbReference>
<dbReference type="CDD" id="cd00063">
    <property type="entry name" value="FN3"/>
    <property type="match status" value="3"/>
</dbReference>
<feature type="domain" description="Fibronectin type-III" evidence="2">
    <location>
        <begin position="415"/>
        <end position="504"/>
    </location>
</feature>
<dbReference type="RefSeq" id="WP_346755800.1">
    <property type="nucleotide sequence ID" value="NZ_JAUJEB010000001.1"/>
</dbReference>
<reference evidence="3" key="1">
    <citation type="submission" date="2023-06" db="EMBL/GenBank/DDBJ databases">
        <title>Genomic of Agaribacillus aureum.</title>
        <authorList>
            <person name="Wang G."/>
        </authorList>
    </citation>
    <scope>NUCLEOTIDE SEQUENCE</scope>
    <source>
        <strain evidence="3">BMA12</strain>
    </source>
</reference>
<dbReference type="Gene3D" id="2.60.120.260">
    <property type="entry name" value="Galactose-binding domain-like"/>
    <property type="match status" value="2"/>
</dbReference>
<dbReference type="Gene3D" id="2.60.40.10">
    <property type="entry name" value="Immunoglobulins"/>
    <property type="match status" value="3"/>
</dbReference>
<dbReference type="InterPro" id="IPR013783">
    <property type="entry name" value="Ig-like_fold"/>
</dbReference>
<dbReference type="SUPFAM" id="SSF49785">
    <property type="entry name" value="Galactose-binding domain-like"/>
    <property type="match status" value="2"/>
</dbReference>
<dbReference type="PROSITE" id="PS50853">
    <property type="entry name" value="FN3"/>
    <property type="match status" value="3"/>
</dbReference>
<dbReference type="Pfam" id="PF00754">
    <property type="entry name" value="F5_F8_type_C"/>
    <property type="match status" value="1"/>
</dbReference>
<evidence type="ECO:0000313" key="3">
    <source>
        <dbReference type="EMBL" id="MDN5210456.1"/>
    </source>
</evidence>
<keyword evidence="1" id="KW-0677">Repeat</keyword>
<evidence type="ECO:0000259" key="2">
    <source>
        <dbReference type="PROSITE" id="PS50853"/>
    </source>
</evidence>
<protein>
    <submittedName>
        <fullName evidence="3">Gliding motility-associated C-terminal domain-containing protein</fullName>
    </submittedName>
</protein>
<feature type="domain" description="Fibronectin type-III" evidence="2">
    <location>
        <begin position="510"/>
        <end position="599"/>
    </location>
</feature>
<dbReference type="SUPFAM" id="SSF49265">
    <property type="entry name" value="Fibronectin type III"/>
    <property type="match status" value="2"/>
</dbReference>
<comment type="caution">
    <text evidence="3">The sequence shown here is derived from an EMBL/GenBank/DDBJ whole genome shotgun (WGS) entry which is preliminary data.</text>
</comment>
<dbReference type="NCBIfam" id="TIGR04131">
    <property type="entry name" value="Bac_Flav_CTERM"/>
    <property type="match status" value="1"/>
</dbReference>
<dbReference type="Proteomes" id="UP001172083">
    <property type="component" value="Unassembled WGS sequence"/>
</dbReference>
<feature type="domain" description="Fibronectin type-III" evidence="2">
    <location>
        <begin position="172"/>
        <end position="264"/>
    </location>
</feature>
<dbReference type="InterPro" id="IPR003961">
    <property type="entry name" value="FN3_dom"/>
</dbReference>
<name>A0ABT8L1U1_9BACT</name>
<keyword evidence="4" id="KW-1185">Reference proteome</keyword>